<proteinExistence type="predicted"/>
<dbReference type="Proteomes" id="UP000001542">
    <property type="component" value="Unassembled WGS sequence"/>
</dbReference>
<dbReference type="EMBL" id="DS113800">
    <property type="protein sequence ID" value="EAX95537.1"/>
    <property type="molecule type" value="Genomic_DNA"/>
</dbReference>
<dbReference type="STRING" id="5722.A2FHS7"/>
<reference evidence="1" key="2">
    <citation type="journal article" date="2007" name="Science">
        <title>Draft genome sequence of the sexually transmitted pathogen Trichomonas vaginalis.</title>
        <authorList>
            <person name="Carlton J.M."/>
            <person name="Hirt R.P."/>
            <person name="Silva J.C."/>
            <person name="Delcher A.L."/>
            <person name="Schatz M."/>
            <person name="Zhao Q."/>
            <person name="Wortman J.R."/>
            <person name="Bidwell S.L."/>
            <person name="Alsmark U.C.M."/>
            <person name="Besteiro S."/>
            <person name="Sicheritz-Ponten T."/>
            <person name="Noel C.J."/>
            <person name="Dacks J.B."/>
            <person name="Foster P.G."/>
            <person name="Simillion C."/>
            <person name="Van de Peer Y."/>
            <person name="Miranda-Saavedra D."/>
            <person name="Barton G.J."/>
            <person name="Westrop G.D."/>
            <person name="Mueller S."/>
            <person name="Dessi D."/>
            <person name="Fiori P.L."/>
            <person name="Ren Q."/>
            <person name="Paulsen I."/>
            <person name="Zhang H."/>
            <person name="Bastida-Corcuera F.D."/>
            <person name="Simoes-Barbosa A."/>
            <person name="Brown M.T."/>
            <person name="Hayes R.D."/>
            <person name="Mukherjee M."/>
            <person name="Okumura C.Y."/>
            <person name="Schneider R."/>
            <person name="Smith A.J."/>
            <person name="Vanacova S."/>
            <person name="Villalvazo M."/>
            <person name="Haas B.J."/>
            <person name="Pertea M."/>
            <person name="Feldblyum T.V."/>
            <person name="Utterback T.R."/>
            <person name="Shu C.L."/>
            <person name="Osoegawa K."/>
            <person name="de Jong P.J."/>
            <person name="Hrdy I."/>
            <person name="Horvathova L."/>
            <person name="Zubacova Z."/>
            <person name="Dolezal P."/>
            <person name="Malik S.B."/>
            <person name="Logsdon J.M. Jr."/>
            <person name="Henze K."/>
            <person name="Gupta A."/>
            <person name="Wang C.C."/>
            <person name="Dunne R.L."/>
            <person name="Upcroft J.A."/>
            <person name="Upcroft P."/>
            <person name="White O."/>
            <person name="Salzberg S.L."/>
            <person name="Tang P."/>
            <person name="Chiu C.-H."/>
            <person name="Lee Y.-S."/>
            <person name="Embley T.M."/>
            <person name="Coombs G.H."/>
            <person name="Mottram J.C."/>
            <person name="Tachezy J."/>
            <person name="Fraser-Liggett C.M."/>
            <person name="Johnson P.J."/>
        </authorList>
    </citation>
    <scope>NUCLEOTIDE SEQUENCE [LARGE SCALE GENOMIC DNA]</scope>
    <source>
        <strain evidence="1">G3</strain>
    </source>
</reference>
<evidence type="ECO:0000313" key="1">
    <source>
        <dbReference type="EMBL" id="EAX95537.1"/>
    </source>
</evidence>
<protein>
    <submittedName>
        <fullName evidence="1">Choline binding protein, putative</fullName>
    </submittedName>
</protein>
<dbReference type="InterPro" id="IPR032675">
    <property type="entry name" value="LRR_dom_sf"/>
</dbReference>
<dbReference type="InterPro" id="IPR026906">
    <property type="entry name" value="LRR_5"/>
</dbReference>
<dbReference type="VEuPathDB" id="TrichDB:TVAGG3_0460670"/>
<name>A2FHS7_TRIV3</name>
<evidence type="ECO:0000313" key="2">
    <source>
        <dbReference type="Proteomes" id="UP000001542"/>
    </source>
</evidence>
<organism evidence="1 2">
    <name type="scientific">Trichomonas vaginalis (strain ATCC PRA-98 / G3)</name>
    <dbReference type="NCBI Taxonomy" id="412133"/>
    <lineage>
        <taxon>Eukaryota</taxon>
        <taxon>Metamonada</taxon>
        <taxon>Parabasalia</taxon>
        <taxon>Trichomonadida</taxon>
        <taxon>Trichomonadidae</taxon>
        <taxon>Trichomonas</taxon>
    </lineage>
</organism>
<dbReference type="KEGG" id="tva:4753294"/>
<reference evidence="1" key="1">
    <citation type="submission" date="2006-10" db="EMBL/GenBank/DDBJ databases">
        <authorList>
            <person name="Amadeo P."/>
            <person name="Zhao Q."/>
            <person name="Wortman J."/>
            <person name="Fraser-Liggett C."/>
            <person name="Carlton J."/>
        </authorList>
    </citation>
    <scope>NUCLEOTIDE SEQUENCE</scope>
    <source>
        <strain evidence="1">G3</strain>
    </source>
</reference>
<dbReference type="AlphaFoldDB" id="A2FHS7"/>
<dbReference type="VEuPathDB" id="TrichDB:TVAG_126670"/>
<dbReference type="Pfam" id="PF13306">
    <property type="entry name" value="LRR_5"/>
    <property type="match status" value="2"/>
</dbReference>
<accession>A2FHS7</accession>
<dbReference type="RefSeq" id="XP_001308467.1">
    <property type="nucleotide sequence ID" value="XM_001308466.1"/>
</dbReference>
<dbReference type="Gene3D" id="3.80.10.10">
    <property type="entry name" value="Ribonuclease Inhibitor"/>
    <property type="match status" value="1"/>
</dbReference>
<gene>
    <name evidence="1" type="ORF">TVAG_126670</name>
</gene>
<dbReference type="InParanoid" id="A2FHS7"/>
<dbReference type="OrthoDB" id="10677248at2759"/>
<keyword evidence="2" id="KW-1185">Reference proteome</keyword>
<dbReference type="SMR" id="A2FHS7"/>
<sequence length="241" mass="27566">MSSDTLVVDFFGDETIVIPSDVNKNIIKNILIKEGFTILNGNQFYGFPVLNNIKSPNSLVTINDNGFSLSYLLKYLLLPKNVKNIATTNPFDYGLIEYIDVDPENPYFSSVDGVLFSKDMKILYEFPICKNVTSYLIPNTVSRVAFGAFNRARYLKKIYIPDSVVDLSAQFCFDNHDTLNEVIVYRYYKQKVPYIGSQSFMHTTFQESNITYIYSINVMKTCTSCFSSFLKSVLLCLWISE</sequence>